<feature type="compositionally biased region" description="Pro residues" evidence="1">
    <location>
        <begin position="21"/>
        <end position="30"/>
    </location>
</feature>
<dbReference type="RefSeq" id="WP_190035585.1">
    <property type="nucleotide sequence ID" value="NZ_BMWD01000007.1"/>
</dbReference>
<gene>
    <name evidence="3" type="ORF">GCM10010515_26040</name>
</gene>
<accession>A0A918NAZ4</accession>
<dbReference type="AlphaFoldDB" id="A0A918NAZ4"/>
<keyword evidence="2" id="KW-0812">Transmembrane</keyword>
<feature type="transmembrane region" description="Helical" evidence="2">
    <location>
        <begin position="294"/>
        <end position="316"/>
    </location>
</feature>
<keyword evidence="2" id="KW-1133">Transmembrane helix</keyword>
<feature type="compositionally biased region" description="Basic and acidic residues" evidence="1">
    <location>
        <begin position="33"/>
        <end position="43"/>
    </location>
</feature>
<evidence type="ECO:0000313" key="3">
    <source>
        <dbReference type="EMBL" id="GGX57265.1"/>
    </source>
</evidence>
<organism evidence="3 4">
    <name type="scientific">Streptomyces fructofermentans</name>
    <dbReference type="NCBI Taxonomy" id="152141"/>
    <lineage>
        <taxon>Bacteria</taxon>
        <taxon>Bacillati</taxon>
        <taxon>Actinomycetota</taxon>
        <taxon>Actinomycetes</taxon>
        <taxon>Kitasatosporales</taxon>
        <taxon>Streptomycetaceae</taxon>
        <taxon>Streptomyces</taxon>
    </lineage>
</organism>
<feature type="compositionally biased region" description="Low complexity" evidence="1">
    <location>
        <begin position="205"/>
        <end position="214"/>
    </location>
</feature>
<feature type="transmembrane region" description="Helical" evidence="2">
    <location>
        <begin position="336"/>
        <end position="358"/>
    </location>
</feature>
<evidence type="ECO:0000256" key="2">
    <source>
        <dbReference type="SAM" id="Phobius"/>
    </source>
</evidence>
<dbReference type="EMBL" id="BMWD01000007">
    <property type="protein sequence ID" value="GGX57265.1"/>
    <property type="molecule type" value="Genomic_DNA"/>
</dbReference>
<reference evidence="3" key="2">
    <citation type="submission" date="2020-09" db="EMBL/GenBank/DDBJ databases">
        <authorList>
            <person name="Sun Q."/>
            <person name="Ohkuma M."/>
        </authorList>
    </citation>
    <scope>NUCLEOTIDE SEQUENCE</scope>
    <source>
        <strain evidence="3">JCM 4956</strain>
    </source>
</reference>
<feature type="transmembrane region" description="Helical" evidence="2">
    <location>
        <begin position="266"/>
        <end position="287"/>
    </location>
</feature>
<evidence type="ECO:0000256" key="1">
    <source>
        <dbReference type="SAM" id="MobiDB-lite"/>
    </source>
</evidence>
<name>A0A918NAZ4_9ACTN</name>
<dbReference type="Proteomes" id="UP000645555">
    <property type="component" value="Unassembled WGS sequence"/>
</dbReference>
<keyword evidence="4" id="KW-1185">Reference proteome</keyword>
<feature type="region of interest" description="Disordered" evidence="1">
    <location>
        <begin position="1"/>
        <end position="43"/>
    </location>
</feature>
<comment type="caution">
    <text evidence="3">The sequence shown here is derived from an EMBL/GenBank/DDBJ whole genome shotgun (WGS) entry which is preliminary data.</text>
</comment>
<feature type="region of interest" description="Disordered" evidence="1">
    <location>
        <begin position="169"/>
        <end position="225"/>
    </location>
</feature>
<keyword evidence="2" id="KW-0472">Membrane</keyword>
<reference evidence="3" key="1">
    <citation type="journal article" date="2014" name="Int. J. Syst. Evol. Microbiol.">
        <title>Complete genome sequence of Corynebacterium casei LMG S-19264T (=DSM 44701T), isolated from a smear-ripened cheese.</title>
        <authorList>
            <consortium name="US DOE Joint Genome Institute (JGI-PGF)"/>
            <person name="Walter F."/>
            <person name="Albersmeier A."/>
            <person name="Kalinowski J."/>
            <person name="Ruckert C."/>
        </authorList>
    </citation>
    <scope>NUCLEOTIDE SEQUENCE</scope>
    <source>
        <strain evidence="3">JCM 4956</strain>
    </source>
</reference>
<protein>
    <submittedName>
        <fullName evidence="3">Uncharacterized protein</fullName>
    </submittedName>
</protein>
<evidence type="ECO:0000313" key="4">
    <source>
        <dbReference type="Proteomes" id="UP000645555"/>
    </source>
</evidence>
<proteinExistence type="predicted"/>
<sequence length="381" mass="38682">MTTHPPFASDRPGISPESVIDPPPSPPAAPRPGVDRSADRYEDPIDGLVHAAVADRPLDEVVQLIEALERSPRYARATVDALRAVGTDRSVEDVTRLVTLLTRPPRNADSADEAIRAAAGGRTVEDVTRLMALLHQPSVEPHCGEAAVRAAATTRPVEDLARLIGRMTEQQAAEESTADDRANRPADGSQADGSGGTGRSEDTRGTTGAMTAGANGVDPGSVPGAPVRTRAAGAGLLPERSRQVAALALVACGVAQFPSGRDGAPVAAYGLAIGTAVLCLLLGVALLRTGRAARLSFVLLVLGVVVSAAPAAGRLLEARLGSAGLSRALGLTLAPPWLAGAAAALAALSALTALLVLVTARGAASGSDEVRSPAGSRRNEG</sequence>